<protein>
    <submittedName>
        <fullName evidence="3">Protein piccolo</fullName>
    </submittedName>
</protein>
<feature type="region of interest" description="Disordered" evidence="1">
    <location>
        <begin position="201"/>
        <end position="245"/>
    </location>
</feature>
<gene>
    <name evidence="3" type="ORF">NKR23_g1781</name>
</gene>
<name>A0AA38VIY4_9PEZI</name>
<dbReference type="PANTHER" id="PTHR37544:SF1">
    <property type="entry name" value="PHOSPHORIBOSYLAMINOIMIDAZOLE-SUCCINOCARBOXAMIDE SYNTHASE"/>
    <property type="match status" value="1"/>
</dbReference>
<organism evidence="3 4">
    <name type="scientific">Pleurostoma richardsiae</name>
    <dbReference type="NCBI Taxonomy" id="41990"/>
    <lineage>
        <taxon>Eukaryota</taxon>
        <taxon>Fungi</taxon>
        <taxon>Dikarya</taxon>
        <taxon>Ascomycota</taxon>
        <taxon>Pezizomycotina</taxon>
        <taxon>Sordariomycetes</taxon>
        <taxon>Sordariomycetidae</taxon>
        <taxon>Calosphaeriales</taxon>
        <taxon>Pleurostomataceae</taxon>
        <taxon>Pleurostoma</taxon>
    </lineage>
</organism>
<keyword evidence="4" id="KW-1185">Reference proteome</keyword>
<comment type="caution">
    <text evidence="3">The sequence shown here is derived from an EMBL/GenBank/DDBJ whole genome shotgun (WGS) entry which is preliminary data.</text>
</comment>
<dbReference type="AlphaFoldDB" id="A0AA38VIY4"/>
<evidence type="ECO:0000256" key="1">
    <source>
        <dbReference type="SAM" id="MobiDB-lite"/>
    </source>
</evidence>
<feature type="compositionally biased region" description="Low complexity" evidence="1">
    <location>
        <begin position="202"/>
        <end position="214"/>
    </location>
</feature>
<dbReference type="Pfam" id="PF11915">
    <property type="entry name" value="DUF3433"/>
    <property type="match status" value="1"/>
</dbReference>
<sequence length="912" mass="100885">MNFQNLNFDYVERPRAYAGQPNFYPRTPSSHSQLTVRPFGGDHQDDLEHASSRPASPSPQPTIVPFHAPTPPTPPSQTQTQSESEIYGPDRLFGPPVVIRNEELEQLRFRPQLTLDQIQRIALEKRMAENANAMATAGFRDELALEAGKVTPGVDDTPYIQYALDALTRDRDTGYSNSSEGGGPELGPALRLVPGQGFGLYPAPAAQPFSPQPARTRDSQREERRARPLPAFEPHTPSRNSSLSTLVHNTPKFVPRPIPRDAWRPMEDNLSASTGARLNSALCFRPRILRPASMMILTTLCLLMLVALIFSAVFSHARKGLWAYNGTIYGGQYFLFRVLPAMLATVPLLYAQCVMTTVFRILPFARLASNYKSIRKGALFQDFYPKSFLWPHIVGPWQVWVPAVIIWLANITLPLQSSLFTVILVDGEWRWATVQGVAWTLVALYIALLAAAVIQWWYWESHSKTGLLWDPRSIADIIALTSQSNTLADYRGTELLGSRADLERVLERRQYDRLGYWSWRDGRPGFWYSLGYTWEDDQQATWDEQRRSQEKPPLTGEKPANPWDDVNLEGDAHSPAVRYRYLPWCLRSTQLILFVGTAFVLLLALFIVSFLPSTRITHGFPPSLSALPQPGAFSAADFLYSFIPSLLGLILFLLFQSLELALRVLQPWAELARHAGNPAGAEGGGGGGALPGRSILADYAACYPGQIALRALRNRHFRLAAVSLLSAALALLPALAGGVFLALTTPGGEVRMFPNVPLYAVVLALLVLYLAALASLLPARAALRLPHGVGCLAEVVSFCAVAGGEAFEGVRHKTALRGKLGLGRAPGEQPRWVFGTGTGVGGEGRLGVRRVRRYTERLDVGMEQIQGQSQGQGQVLGQGRKSLRESRRERRMAAEAGQQRISPQYVFRSPAR</sequence>
<feature type="transmembrane region" description="Helical" evidence="2">
    <location>
        <begin position="399"/>
        <end position="425"/>
    </location>
</feature>
<feature type="compositionally biased region" description="Pro residues" evidence="1">
    <location>
        <begin position="56"/>
        <end position="75"/>
    </location>
</feature>
<feature type="transmembrane region" description="Helical" evidence="2">
    <location>
        <begin position="334"/>
        <end position="362"/>
    </location>
</feature>
<evidence type="ECO:0000313" key="4">
    <source>
        <dbReference type="Proteomes" id="UP001174694"/>
    </source>
</evidence>
<feature type="compositionally biased region" description="Low complexity" evidence="1">
    <location>
        <begin position="865"/>
        <end position="879"/>
    </location>
</feature>
<dbReference type="PANTHER" id="PTHR37544">
    <property type="entry name" value="SPRAY-RELATED"/>
    <property type="match status" value="1"/>
</dbReference>
<feature type="transmembrane region" description="Helical" evidence="2">
    <location>
        <begin position="756"/>
        <end position="777"/>
    </location>
</feature>
<keyword evidence="2" id="KW-0812">Transmembrane</keyword>
<feature type="compositionally biased region" description="Basic and acidic residues" evidence="1">
    <location>
        <begin position="40"/>
        <end position="51"/>
    </location>
</feature>
<reference evidence="3" key="1">
    <citation type="submission" date="2022-07" db="EMBL/GenBank/DDBJ databases">
        <title>Fungi with potential for degradation of polypropylene.</title>
        <authorList>
            <person name="Gostincar C."/>
        </authorList>
    </citation>
    <scope>NUCLEOTIDE SEQUENCE</scope>
    <source>
        <strain evidence="3">EXF-13308</strain>
    </source>
</reference>
<feature type="transmembrane region" description="Helical" evidence="2">
    <location>
        <begin position="294"/>
        <end position="314"/>
    </location>
</feature>
<feature type="transmembrane region" description="Helical" evidence="2">
    <location>
        <begin position="719"/>
        <end position="744"/>
    </location>
</feature>
<accession>A0AA38VIY4</accession>
<dbReference type="EMBL" id="JANBVO010000003">
    <property type="protein sequence ID" value="KAJ9155201.1"/>
    <property type="molecule type" value="Genomic_DNA"/>
</dbReference>
<feature type="region of interest" description="Disordered" evidence="1">
    <location>
        <begin position="541"/>
        <end position="565"/>
    </location>
</feature>
<evidence type="ECO:0000256" key="2">
    <source>
        <dbReference type="SAM" id="Phobius"/>
    </source>
</evidence>
<evidence type="ECO:0000313" key="3">
    <source>
        <dbReference type="EMBL" id="KAJ9155201.1"/>
    </source>
</evidence>
<feature type="region of interest" description="Disordered" evidence="1">
    <location>
        <begin position="865"/>
        <end position="912"/>
    </location>
</feature>
<feature type="transmembrane region" description="Helical" evidence="2">
    <location>
        <begin position="437"/>
        <end position="459"/>
    </location>
</feature>
<proteinExistence type="predicted"/>
<feature type="compositionally biased region" description="Basic and acidic residues" evidence="1">
    <location>
        <begin position="215"/>
        <end position="226"/>
    </location>
</feature>
<dbReference type="InterPro" id="IPR021840">
    <property type="entry name" value="DUF3433"/>
</dbReference>
<keyword evidence="2" id="KW-1133">Transmembrane helix</keyword>
<feature type="transmembrane region" description="Helical" evidence="2">
    <location>
        <begin position="631"/>
        <end position="655"/>
    </location>
</feature>
<feature type="region of interest" description="Disordered" evidence="1">
    <location>
        <begin position="19"/>
        <end position="90"/>
    </location>
</feature>
<feature type="compositionally biased region" description="Low complexity" evidence="1">
    <location>
        <begin position="76"/>
        <end position="85"/>
    </location>
</feature>
<feature type="compositionally biased region" description="Basic and acidic residues" evidence="1">
    <location>
        <begin position="882"/>
        <end position="893"/>
    </location>
</feature>
<feature type="transmembrane region" description="Helical" evidence="2">
    <location>
        <begin position="591"/>
        <end position="611"/>
    </location>
</feature>
<keyword evidence="2" id="KW-0472">Membrane</keyword>
<dbReference type="Proteomes" id="UP001174694">
    <property type="component" value="Unassembled WGS sequence"/>
</dbReference>